<evidence type="ECO:0000313" key="3">
    <source>
        <dbReference type="Proteomes" id="UP000705283"/>
    </source>
</evidence>
<accession>A0AA41BVI6</accession>
<name>A0AA41BVI6_9GAMM</name>
<proteinExistence type="predicted"/>
<dbReference type="Pfam" id="PF14897">
    <property type="entry name" value="EpsG"/>
    <property type="match status" value="1"/>
</dbReference>
<reference evidence="2" key="2">
    <citation type="submission" date="2022-09" db="EMBL/GenBank/DDBJ databases">
        <title>Rouxiella aceris sp. nov., isolated from tree sap and emended description of the genus Rhouxiella.</title>
        <authorList>
            <person name="Kim I.S."/>
        </authorList>
    </citation>
    <scope>NUCLEOTIDE SEQUENCE</scope>
    <source>
        <strain evidence="2">SAP-2</strain>
    </source>
</reference>
<keyword evidence="1" id="KW-1133">Transmembrane helix</keyword>
<protein>
    <submittedName>
        <fullName evidence="2">EpsG family protein</fullName>
    </submittedName>
</protein>
<feature type="transmembrane region" description="Helical" evidence="1">
    <location>
        <begin position="76"/>
        <end position="95"/>
    </location>
</feature>
<feature type="transmembrane region" description="Helical" evidence="1">
    <location>
        <begin position="344"/>
        <end position="367"/>
    </location>
</feature>
<feature type="transmembrane region" description="Helical" evidence="1">
    <location>
        <begin position="12"/>
        <end position="30"/>
    </location>
</feature>
<feature type="transmembrane region" description="Helical" evidence="1">
    <location>
        <begin position="179"/>
        <end position="203"/>
    </location>
</feature>
<dbReference type="EMBL" id="JADMKS010000002">
    <property type="protein sequence ID" value="MBF6636240.1"/>
    <property type="molecule type" value="Genomic_DNA"/>
</dbReference>
<gene>
    <name evidence="2" type="ORF">ITX54_06120</name>
</gene>
<feature type="transmembrane region" description="Helical" evidence="1">
    <location>
        <begin position="215"/>
        <end position="240"/>
    </location>
</feature>
<feature type="transmembrane region" description="Helical" evidence="1">
    <location>
        <begin position="136"/>
        <end position="158"/>
    </location>
</feature>
<dbReference type="InterPro" id="IPR049458">
    <property type="entry name" value="EpsG-like"/>
</dbReference>
<feature type="transmembrane region" description="Helical" evidence="1">
    <location>
        <begin position="321"/>
        <end position="338"/>
    </location>
</feature>
<comment type="caution">
    <text evidence="2">The sequence shown here is derived from an EMBL/GenBank/DDBJ whole genome shotgun (WGS) entry which is preliminary data.</text>
</comment>
<reference evidence="2" key="1">
    <citation type="submission" date="2020-11" db="EMBL/GenBank/DDBJ databases">
        <authorList>
            <person name="Lee S.D."/>
        </authorList>
    </citation>
    <scope>NUCLEOTIDE SEQUENCE</scope>
    <source>
        <strain evidence="2">SAP-2</strain>
    </source>
</reference>
<evidence type="ECO:0000313" key="2">
    <source>
        <dbReference type="EMBL" id="MBF6636240.1"/>
    </source>
</evidence>
<sequence length="417" mass="47689">MLKLSKSGLLGLILAVINPIVAFAFVFLNIKRKNSSVMLLSLSICVFTIFCFVPPYQDLYRRYIDTYLSYNNNSDYSSVIQGHVDILMYVISLFMKRNDIPFYFFPAVQAGIVTYLFLSTINDLIDVVYKGEDKKVFYLVAFLFINVIAGALGLRFYIAIALVTKGITVFYFKENKKQAIIYCILSLLFHFSMAVVVMAFIASNFIKLNKKFTPLLFIAGFITSSVLLLFVINSGWLGFIGQYVKAGYIDFSGNADVDTKGNAVLVLVWRYILVVMLFFVSYFYKFSPDEDKRVVRFINFVNVFLVVSSLTALSATAFNRYLIAVGSFLLLLNFFIAIKNKRKGVTLFNMIFAIVFIVNFLFQNIYLQRRPLMLGEMWQGLYTPSLIAMTRSDDDFKLLLKEIDDDGDWVKDKLASK</sequence>
<organism evidence="2 3">
    <name type="scientific">Rouxiella silvae</name>
    <dbReference type="NCBI Taxonomy" id="1646373"/>
    <lineage>
        <taxon>Bacteria</taxon>
        <taxon>Pseudomonadati</taxon>
        <taxon>Pseudomonadota</taxon>
        <taxon>Gammaproteobacteria</taxon>
        <taxon>Enterobacterales</taxon>
        <taxon>Yersiniaceae</taxon>
        <taxon>Rouxiella</taxon>
    </lineage>
</organism>
<feature type="transmembrane region" description="Helical" evidence="1">
    <location>
        <begin position="261"/>
        <end position="284"/>
    </location>
</feature>
<feature type="transmembrane region" description="Helical" evidence="1">
    <location>
        <begin position="102"/>
        <end position="121"/>
    </location>
</feature>
<feature type="transmembrane region" description="Helical" evidence="1">
    <location>
        <begin position="37"/>
        <end position="56"/>
    </location>
</feature>
<evidence type="ECO:0000256" key="1">
    <source>
        <dbReference type="SAM" id="Phobius"/>
    </source>
</evidence>
<dbReference type="RefSeq" id="WP_194977685.1">
    <property type="nucleotide sequence ID" value="NZ_JADMKS010000002.1"/>
</dbReference>
<keyword evidence="1" id="KW-0812">Transmembrane</keyword>
<dbReference type="Proteomes" id="UP000705283">
    <property type="component" value="Unassembled WGS sequence"/>
</dbReference>
<dbReference type="AlphaFoldDB" id="A0AA41BVI6"/>
<keyword evidence="1" id="KW-0472">Membrane</keyword>